<keyword evidence="3" id="KW-1185">Reference proteome</keyword>
<dbReference type="EMBL" id="SSMQ01000159">
    <property type="protein sequence ID" value="TKC90007.1"/>
    <property type="molecule type" value="Genomic_DNA"/>
</dbReference>
<evidence type="ECO:0000256" key="1">
    <source>
        <dbReference type="SAM" id="MobiDB-lite"/>
    </source>
</evidence>
<reference evidence="2 3" key="1">
    <citation type="submission" date="2019-04" db="EMBL/GenBank/DDBJ databases">
        <authorList>
            <person name="Li Y."/>
            <person name="Wang J."/>
        </authorList>
    </citation>
    <scope>NUCLEOTIDE SEQUENCE [LARGE SCALE GENOMIC DNA]</scope>
    <source>
        <strain evidence="2 3">DSM 14668</strain>
    </source>
</reference>
<protein>
    <submittedName>
        <fullName evidence="2">Uncharacterized protein</fullName>
    </submittedName>
</protein>
<accession>A0A4U1I9C6</accession>
<gene>
    <name evidence="2" type="ORF">E8A74_51255</name>
</gene>
<name>A0A4U1I9C6_9BACT</name>
<dbReference type="AlphaFoldDB" id="A0A4U1I9C6"/>
<dbReference type="Proteomes" id="UP000309215">
    <property type="component" value="Unassembled WGS sequence"/>
</dbReference>
<sequence length="88" mass="8334">MVLRTAASLIAPEGDAWPATDAGGAAAVWRIAASLIAPGGDAWTAADAGGAEAIGGGDVTGAGATSSWARRTDVRPGATGGAEAVDDG</sequence>
<evidence type="ECO:0000313" key="2">
    <source>
        <dbReference type="EMBL" id="TKC90007.1"/>
    </source>
</evidence>
<feature type="region of interest" description="Disordered" evidence="1">
    <location>
        <begin position="54"/>
        <end position="88"/>
    </location>
</feature>
<dbReference type="RefSeq" id="WP_136936529.1">
    <property type="nucleotide sequence ID" value="NZ_SSMQ01000159.1"/>
</dbReference>
<evidence type="ECO:0000313" key="3">
    <source>
        <dbReference type="Proteomes" id="UP000309215"/>
    </source>
</evidence>
<organism evidence="2 3">
    <name type="scientific">Polyangium fumosum</name>
    <dbReference type="NCBI Taxonomy" id="889272"/>
    <lineage>
        <taxon>Bacteria</taxon>
        <taxon>Pseudomonadati</taxon>
        <taxon>Myxococcota</taxon>
        <taxon>Polyangia</taxon>
        <taxon>Polyangiales</taxon>
        <taxon>Polyangiaceae</taxon>
        <taxon>Polyangium</taxon>
    </lineage>
</organism>
<comment type="caution">
    <text evidence="2">The sequence shown here is derived from an EMBL/GenBank/DDBJ whole genome shotgun (WGS) entry which is preliminary data.</text>
</comment>
<proteinExistence type="predicted"/>